<comment type="caution">
    <text evidence="1">The sequence shown here is derived from an EMBL/GenBank/DDBJ whole genome shotgun (WGS) entry which is preliminary data.</text>
</comment>
<organism evidence="1 2">
    <name type="scientific">Bacillus cereus</name>
    <dbReference type="NCBI Taxonomy" id="1396"/>
    <lineage>
        <taxon>Bacteria</taxon>
        <taxon>Bacillati</taxon>
        <taxon>Bacillota</taxon>
        <taxon>Bacilli</taxon>
        <taxon>Bacillales</taxon>
        <taxon>Bacillaceae</taxon>
        <taxon>Bacillus</taxon>
        <taxon>Bacillus cereus group</taxon>
    </lineage>
</organism>
<gene>
    <name evidence="1" type="ORF">JCR31_28110</name>
</gene>
<dbReference type="Proteomes" id="UP000613452">
    <property type="component" value="Unassembled WGS sequence"/>
</dbReference>
<dbReference type="RefSeq" id="WP_200152549.1">
    <property type="nucleotide sequence ID" value="NZ_JAEFBZ010000007.1"/>
</dbReference>
<name>A0ABD4LNK7_BACCE</name>
<proteinExistence type="predicted"/>
<protein>
    <submittedName>
        <fullName evidence="1">Uncharacterized protein</fullName>
    </submittedName>
</protein>
<sequence length="127" mass="14873">MCKPMSIQELRKKYPPKCKVCEVILKSFASMKRLVDVDGQKPRGLYCVSCWEKAQTELFESRYVETYKDIRICHKDGRFYTAWNTALCFPTLKDCRTRIDLGELSLVEIILQAQLKREDGEQLCLEI</sequence>
<dbReference type="AlphaFoldDB" id="A0ABD4LNK7"/>
<accession>A0ABD4LNK7</accession>
<reference evidence="1 2" key="1">
    <citation type="submission" date="2020-12" db="EMBL/GenBank/DDBJ databases">
        <title>Genome assembly for a thermostable protease producing Bacillus cereus MAKP1 strain isolated from chicken gut.</title>
        <authorList>
            <person name="Malaviya A."/>
        </authorList>
    </citation>
    <scope>NUCLEOTIDE SEQUENCE [LARGE SCALE GENOMIC DNA]</scope>
    <source>
        <strain evidence="1 2">MAKP1</strain>
    </source>
</reference>
<evidence type="ECO:0000313" key="1">
    <source>
        <dbReference type="EMBL" id="MBK1611709.1"/>
    </source>
</evidence>
<dbReference type="EMBL" id="JAEFBZ010000007">
    <property type="protein sequence ID" value="MBK1611709.1"/>
    <property type="molecule type" value="Genomic_DNA"/>
</dbReference>
<evidence type="ECO:0000313" key="2">
    <source>
        <dbReference type="Proteomes" id="UP000613452"/>
    </source>
</evidence>